<keyword evidence="2" id="KW-1185">Reference proteome</keyword>
<dbReference type="OMA" id="TSTSHFW"/>
<dbReference type="Proteomes" id="UP000025227">
    <property type="component" value="Unplaced"/>
</dbReference>
<reference evidence="3" key="1">
    <citation type="submission" date="2020-12" db="UniProtKB">
        <authorList>
            <consortium name="WormBaseParasite"/>
        </authorList>
    </citation>
    <scope>IDENTIFICATION</scope>
    <source>
        <strain evidence="3">MHco3</strain>
    </source>
</reference>
<dbReference type="Gene3D" id="3.40.50.300">
    <property type="entry name" value="P-loop containing nucleotide triphosphate hydrolases"/>
    <property type="match status" value="1"/>
</dbReference>
<evidence type="ECO:0000313" key="3">
    <source>
        <dbReference type="WBParaSite" id="HCON_00048840-00001"/>
    </source>
</evidence>
<protein>
    <submittedName>
        <fullName evidence="3">DUF2075 domain-containing protein</fullName>
    </submittedName>
</protein>
<organism evidence="2 3">
    <name type="scientific">Haemonchus contortus</name>
    <name type="common">Barber pole worm</name>
    <dbReference type="NCBI Taxonomy" id="6289"/>
    <lineage>
        <taxon>Eukaryota</taxon>
        <taxon>Metazoa</taxon>
        <taxon>Ecdysozoa</taxon>
        <taxon>Nematoda</taxon>
        <taxon>Chromadorea</taxon>
        <taxon>Rhabditida</taxon>
        <taxon>Rhabditina</taxon>
        <taxon>Rhabditomorpha</taxon>
        <taxon>Strongyloidea</taxon>
        <taxon>Trichostrongylidae</taxon>
        <taxon>Haemonchus</taxon>
    </lineage>
</organism>
<dbReference type="InterPro" id="IPR027417">
    <property type="entry name" value="P-loop_NTPase"/>
</dbReference>
<dbReference type="AlphaFoldDB" id="A0A7I4Y4Y1"/>
<sequence length="255" mass="28152">MQTPADLSLASLASRIAELAYGGPQDAPMNQAEAGDIIVVAPSFQIRGTTMVLTNDQVEAVRLAVSNEPIVAIQAAFGTGKTMVGAIIAALIASRPPSIVVVTATNNAAVAQFTETLLSLDDFAHLEVLRYLSDIAASDNLYPTEVDLNVVLKSLGDRYEAQLDEAEKEFCREFKEKRELLEQYMEDPSRFLYMSEEDQHKYEIAERSLSQSIEQMVKLMLRVRRPAILCLTTSSLLNTTDPSNGLFRRHSRLAQ</sequence>
<accession>A0A7I4Y4Y1</accession>
<proteinExistence type="predicted"/>
<dbReference type="WBParaSite" id="HCON_00048840-00001">
    <property type="protein sequence ID" value="HCON_00048840-00001"/>
    <property type="gene ID" value="HCON_00048840"/>
</dbReference>
<dbReference type="InterPro" id="IPR041677">
    <property type="entry name" value="DNA2/NAM7_AAA_11"/>
</dbReference>
<dbReference type="GO" id="GO:0004386">
    <property type="term" value="F:helicase activity"/>
    <property type="evidence" value="ECO:0007669"/>
    <property type="project" value="InterPro"/>
</dbReference>
<dbReference type="OrthoDB" id="5871526at2759"/>
<evidence type="ECO:0000313" key="2">
    <source>
        <dbReference type="Proteomes" id="UP000025227"/>
    </source>
</evidence>
<name>A0A7I4Y4Y1_HAECO</name>
<dbReference type="Pfam" id="PF13086">
    <property type="entry name" value="AAA_11"/>
    <property type="match status" value="1"/>
</dbReference>
<evidence type="ECO:0000259" key="1">
    <source>
        <dbReference type="Pfam" id="PF13086"/>
    </source>
</evidence>
<feature type="domain" description="DNA2/NAM7 helicase helicase" evidence="1">
    <location>
        <begin position="53"/>
        <end position="224"/>
    </location>
</feature>
<dbReference type="SUPFAM" id="SSF52540">
    <property type="entry name" value="P-loop containing nucleoside triphosphate hydrolases"/>
    <property type="match status" value="1"/>
</dbReference>